<evidence type="ECO:0000313" key="3">
    <source>
        <dbReference type="Proteomes" id="UP001482620"/>
    </source>
</evidence>
<feature type="domain" description="Alkylated DNA repair protein AlkB homologue 8 N-terminal" evidence="1">
    <location>
        <begin position="34"/>
        <end position="62"/>
    </location>
</feature>
<organism evidence="2 3">
    <name type="scientific">Ilyodon furcidens</name>
    <name type="common">goldbreast splitfin</name>
    <dbReference type="NCBI Taxonomy" id="33524"/>
    <lineage>
        <taxon>Eukaryota</taxon>
        <taxon>Metazoa</taxon>
        <taxon>Chordata</taxon>
        <taxon>Craniata</taxon>
        <taxon>Vertebrata</taxon>
        <taxon>Euteleostomi</taxon>
        <taxon>Actinopterygii</taxon>
        <taxon>Neopterygii</taxon>
        <taxon>Teleostei</taxon>
        <taxon>Neoteleostei</taxon>
        <taxon>Acanthomorphata</taxon>
        <taxon>Ovalentaria</taxon>
        <taxon>Atherinomorphae</taxon>
        <taxon>Cyprinodontiformes</taxon>
        <taxon>Goodeidae</taxon>
        <taxon>Ilyodon</taxon>
    </lineage>
</organism>
<protein>
    <recommendedName>
        <fullName evidence="1">Alkylated DNA repair protein AlkB homologue 8 N-terminal domain-containing protein</fullName>
    </recommendedName>
</protein>
<accession>A0ABV0UFY8</accession>
<evidence type="ECO:0000259" key="1">
    <source>
        <dbReference type="Pfam" id="PF09004"/>
    </source>
</evidence>
<dbReference type="EMBL" id="JAHRIQ010067449">
    <property type="protein sequence ID" value="MEQ2242677.1"/>
    <property type="molecule type" value="Genomic_DNA"/>
</dbReference>
<name>A0ABV0UFY8_9TELE</name>
<dbReference type="InterPro" id="IPR015095">
    <property type="entry name" value="AlkB_hom8_N"/>
</dbReference>
<keyword evidence="3" id="KW-1185">Reference proteome</keyword>
<proteinExistence type="predicted"/>
<gene>
    <name evidence="2" type="ORF">ILYODFUR_038444</name>
</gene>
<comment type="caution">
    <text evidence="2">The sequence shown here is derived from an EMBL/GenBank/DDBJ whole genome shotgun (WGS) entry which is preliminary data.</text>
</comment>
<dbReference type="Proteomes" id="UP001482620">
    <property type="component" value="Unassembled WGS sequence"/>
</dbReference>
<sequence>MFTCKNIKMMGCVCIQPPLSPFAFAAVTAAGVCVYEKGQSRLYFLRKLRSFSISSWMLHIFYSHSGKCDLFCHHLLGKQHQSQGLKKAQQADKEGWLCSGDSSGTSGDHCGKKDSS</sequence>
<reference evidence="2 3" key="1">
    <citation type="submission" date="2021-06" db="EMBL/GenBank/DDBJ databases">
        <authorList>
            <person name="Palmer J.M."/>
        </authorList>
    </citation>
    <scope>NUCLEOTIDE SEQUENCE [LARGE SCALE GENOMIC DNA]</scope>
    <source>
        <strain evidence="3">if_2019</strain>
        <tissue evidence="2">Muscle</tissue>
    </source>
</reference>
<evidence type="ECO:0000313" key="2">
    <source>
        <dbReference type="EMBL" id="MEQ2242677.1"/>
    </source>
</evidence>
<dbReference type="Pfam" id="PF09004">
    <property type="entry name" value="ALKBH8_N"/>
    <property type="match status" value="1"/>
</dbReference>